<gene>
    <name evidence="1" type="ORF">ANI02nite_35590</name>
</gene>
<dbReference type="OrthoDB" id="7219451at2"/>
<evidence type="ECO:0000313" key="2">
    <source>
        <dbReference type="Proteomes" id="UP000321635"/>
    </source>
</evidence>
<dbReference type="Proteomes" id="UP000321635">
    <property type="component" value="Unassembled WGS sequence"/>
</dbReference>
<name>A0A511XFJ1_9PROT</name>
<keyword evidence="2" id="KW-1185">Reference proteome</keyword>
<dbReference type="STRING" id="1120919.GCA_000429165_03527"/>
<dbReference type="EMBL" id="BJYF01000058">
    <property type="protein sequence ID" value="GEN61675.1"/>
    <property type="molecule type" value="Genomic_DNA"/>
</dbReference>
<accession>A0A511XFJ1</accession>
<dbReference type="RefSeq" id="WP_026398967.1">
    <property type="nucleotide sequence ID" value="NZ_AUBI01000024.1"/>
</dbReference>
<organism evidence="1 2">
    <name type="scientific">Acetobacter nitrogenifigens DSM 23921 = NBRC 105050</name>
    <dbReference type="NCBI Taxonomy" id="1120919"/>
    <lineage>
        <taxon>Bacteria</taxon>
        <taxon>Pseudomonadati</taxon>
        <taxon>Pseudomonadota</taxon>
        <taxon>Alphaproteobacteria</taxon>
        <taxon>Acetobacterales</taxon>
        <taxon>Acetobacteraceae</taxon>
        <taxon>Acetobacter</taxon>
    </lineage>
</organism>
<reference evidence="1 2" key="1">
    <citation type="submission" date="2019-07" db="EMBL/GenBank/DDBJ databases">
        <title>Whole genome shotgun sequence of Acetobacter nitrogenifigens NBRC 105050.</title>
        <authorList>
            <person name="Hosoyama A."/>
            <person name="Uohara A."/>
            <person name="Ohji S."/>
            <person name="Ichikawa N."/>
        </authorList>
    </citation>
    <scope>NUCLEOTIDE SEQUENCE [LARGE SCALE GENOMIC DNA]</scope>
    <source>
        <strain evidence="1 2">NBRC 105050</strain>
    </source>
</reference>
<evidence type="ECO:0000313" key="1">
    <source>
        <dbReference type="EMBL" id="GEN61675.1"/>
    </source>
</evidence>
<sequence>MHPHPISLEPVFRGRLSDLPQEIARGRPGARLVSVSVAPFDCVDDVRTRLLDDIVREFDHRRWMEDSFSAWRAVLQPAVELAYPGPASDQAQPDAPQPPLDAQPWRLADDQDTYGERAAWWIVVDGSLDRELSDAFPTAALAQACADRLNREDPNAEWYRHWFLASPETSVLSPLAPETL</sequence>
<protein>
    <submittedName>
        <fullName evidence="1">Uncharacterized protein</fullName>
    </submittedName>
</protein>
<dbReference type="AlphaFoldDB" id="A0A511XFJ1"/>
<comment type="caution">
    <text evidence="1">The sequence shown here is derived from an EMBL/GenBank/DDBJ whole genome shotgun (WGS) entry which is preliminary data.</text>
</comment>
<proteinExistence type="predicted"/>